<dbReference type="InterPro" id="IPR011051">
    <property type="entry name" value="RmlC_Cupin_sf"/>
</dbReference>
<name>A0ABR9XKT0_9SPHI</name>
<dbReference type="GO" id="GO:0016853">
    <property type="term" value="F:isomerase activity"/>
    <property type="evidence" value="ECO:0007669"/>
    <property type="project" value="UniProtKB-KW"/>
</dbReference>
<proteinExistence type="predicted"/>
<evidence type="ECO:0000256" key="1">
    <source>
        <dbReference type="ARBA" id="ARBA00022723"/>
    </source>
</evidence>
<dbReference type="Gene3D" id="2.60.120.10">
    <property type="entry name" value="Jelly Rolls"/>
    <property type="match status" value="1"/>
</dbReference>
<evidence type="ECO:0000313" key="4">
    <source>
        <dbReference type="Proteomes" id="UP000632774"/>
    </source>
</evidence>
<dbReference type="RefSeq" id="WP_194107030.1">
    <property type="nucleotide sequence ID" value="NZ_JADFFM010000002.1"/>
</dbReference>
<evidence type="ECO:0000256" key="2">
    <source>
        <dbReference type="ARBA" id="ARBA00022833"/>
    </source>
</evidence>
<dbReference type="EMBL" id="JADFFM010000002">
    <property type="protein sequence ID" value="MBE9667573.1"/>
    <property type="molecule type" value="Genomic_DNA"/>
</dbReference>
<dbReference type="InterPro" id="IPR014710">
    <property type="entry name" value="RmlC-like_jellyroll"/>
</dbReference>
<keyword evidence="4" id="KW-1185">Reference proteome</keyword>
<reference evidence="3 4" key="1">
    <citation type="submission" date="2020-10" db="EMBL/GenBank/DDBJ databases">
        <title>Mucilaginibacter mali sp. nov., isolated from rhizosphere soil of apple orchard.</title>
        <authorList>
            <person name="Lee J.-S."/>
            <person name="Kim H.S."/>
            <person name="Kim J.-S."/>
        </authorList>
    </citation>
    <scope>NUCLEOTIDE SEQUENCE [LARGE SCALE GENOMIC DNA]</scope>
    <source>
        <strain evidence="3 4">KCTC 23157</strain>
    </source>
</reference>
<dbReference type="Proteomes" id="UP000632774">
    <property type="component" value="Unassembled WGS sequence"/>
</dbReference>
<keyword evidence="3" id="KW-0413">Isomerase</keyword>
<dbReference type="PANTHER" id="PTHR42742:SF3">
    <property type="entry name" value="FRUCTOKINASE"/>
    <property type="match status" value="1"/>
</dbReference>
<organism evidence="3 4">
    <name type="scientific">Mucilaginibacter boryungensis</name>
    <dbReference type="NCBI Taxonomy" id="768480"/>
    <lineage>
        <taxon>Bacteria</taxon>
        <taxon>Pseudomonadati</taxon>
        <taxon>Bacteroidota</taxon>
        <taxon>Sphingobacteriia</taxon>
        <taxon>Sphingobacteriales</taxon>
        <taxon>Sphingobacteriaceae</taxon>
        <taxon>Mucilaginibacter</taxon>
    </lineage>
</organism>
<dbReference type="CDD" id="cd07010">
    <property type="entry name" value="cupin_PMI_type_I_N_bac"/>
    <property type="match status" value="1"/>
</dbReference>
<keyword evidence="1" id="KW-0479">Metal-binding</keyword>
<evidence type="ECO:0000313" key="3">
    <source>
        <dbReference type="EMBL" id="MBE9667573.1"/>
    </source>
</evidence>
<dbReference type="InterPro" id="IPR051804">
    <property type="entry name" value="Carb_Metab_Reg_Kinase/Isom"/>
</dbReference>
<accession>A0ABR9XKT0</accession>
<dbReference type="PANTHER" id="PTHR42742">
    <property type="entry name" value="TRANSCRIPTIONAL REPRESSOR MPRA"/>
    <property type="match status" value="1"/>
</dbReference>
<keyword evidence="2" id="KW-0862">Zinc</keyword>
<comment type="caution">
    <text evidence="3">The sequence shown here is derived from an EMBL/GenBank/DDBJ whole genome shotgun (WGS) entry which is preliminary data.</text>
</comment>
<gene>
    <name evidence="3" type="ORF">IRJ18_14460</name>
</gene>
<protein>
    <submittedName>
        <fullName evidence="3">Class I mannose-6-phosphate isomerase</fullName>
    </submittedName>
</protein>
<dbReference type="SUPFAM" id="SSF51182">
    <property type="entry name" value="RmlC-like cupins"/>
    <property type="match status" value="1"/>
</dbReference>
<sequence>MDISLNIPKNKNTADWRTGMQPLMPVKAGGGKPQGYNIFPYHSIGEGKIFNGYPALAEWIVDKKFVALDGYAGVFWNDIKQCLEEEFEKQGLAVNWINTADYLKPVDVVQKMVAPYLGTQNSVWGTKTSLQLIDFYNFNQQAEPGGDYKLTIVIGTAAGLLANKAHLVYFDLPKNELQLRMRAASITNLGNNAPESPAEMYKRFYFVDWVVLNNYKKSILDKIEIIADAQWKEDLNWMHSADFKQALQQLGKTAFRVRPWFEPGAWGGQWIKEHIDGINKNEVNYAWSFELIVPENGLVFESDGNLLEVSFDFLMFARRNDVLGKHAEKFGDEFPIRFDFLDTWEGGNLSIQCHPSVDYIQKNFGETITQDETYYILDCEEQANVYMGFQDDIDPEAFRKELEKSRDFGTEIGITKYVQSHQAKKHDLFLLPNGTVHSAGAGNMVLEISATPYIFTFKMYDWLRLDLNGEPRAINIEHAFNNLKFDRKGEKVTRELISKQSVIEKGEDWELVHVPTHQEHFYDVHRVEFDSVITIETEDVCHVLMLVEGISIDVVTADGRKTTYHYAETFVIPAAANTYTMYNNGAKRAKVIKAFLKS</sequence>